<sequence>MDVLATTRKGSENDATILIPGWIQLRGELMAAIFCGMLILFAWLMDVRGFIMPSVILYLLAYFIGGFAKAKEGLIDTVENKELNVELLMVLAAIGSAIIGYWAEGAILIFIFSLSGALETYTVSKSQKDIASLMELQPEEAWLLQGGLETKVHVSELAVHDIILVKLGERIPVDGKIIKGKTTVDEAAITGESIPVSKGIQDHVFAGTVNLNGSIKVEITKAIHETLFQKIIDLVQSAQNEKSPSQLFVERFEGRYVKLVLLAVALMLFLPHFILGWNWGETFYRAMILLVVASPCALVASIMPATLSAISFGARRGILVKGGTSLEQLSELKAIAFDKTGTLTMGRPEVTDMIISNEESIEEILSTVVAMERYSNHPLATAIVAYVEQQGFKAVEEVENLEDRPGLGILANHNEQEWKVGKFDFVDQDQAAHFYNGVAAKLAAQGKTLVFIERNGKVVGIIALKDLVRKETKRAIERLKNLGMHTIMLTGDHPQTARAIRNESGIEDFKAECFPESKVTLIKSLKQNYGAVAMVGDGINDGPALATASVGIAVGEGTDVALETADIVLMKNDLCRIAEAVELSKRMNRIIKQNILFSISVIILLILANFIQALDLPFGVIGHEGSTILVILNSLRLLK</sequence>
<dbReference type="InterPro" id="IPR008250">
    <property type="entry name" value="ATPase_P-typ_transduc_dom_A_sf"/>
</dbReference>
<dbReference type="InterPro" id="IPR027256">
    <property type="entry name" value="P-typ_ATPase_IB"/>
</dbReference>
<comment type="caution">
    <text evidence="16">The sequence shown here is derived from an EMBL/GenBank/DDBJ whole genome shotgun (WGS) entry which is preliminary data.</text>
</comment>
<feature type="transmembrane region" description="Helical" evidence="14">
    <location>
        <begin position="283"/>
        <end position="307"/>
    </location>
</feature>
<keyword evidence="9" id="KW-0460">Magnesium</keyword>
<evidence type="ECO:0000313" key="16">
    <source>
        <dbReference type="EMBL" id="OAK69097.1"/>
    </source>
</evidence>
<dbReference type="SUPFAM" id="SSF81665">
    <property type="entry name" value="Calcium ATPase, transmembrane domain M"/>
    <property type="match status" value="1"/>
</dbReference>
<reference evidence="16 17" key="1">
    <citation type="submission" date="2015-05" db="EMBL/GenBank/DDBJ databases">
        <title>Comparison of genome.</title>
        <authorList>
            <person name="Zheng Z."/>
            <person name="Sun M."/>
        </authorList>
    </citation>
    <scope>NUCLEOTIDE SEQUENCE [LARGE SCALE GENOMIC DNA]</scope>
    <source>
        <strain evidence="16 17">G25-74</strain>
    </source>
</reference>
<evidence type="ECO:0000256" key="11">
    <source>
        <dbReference type="ARBA" id="ARBA00022989"/>
    </source>
</evidence>
<keyword evidence="13 14" id="KW-0472">Membrane</keyword>
<evidence type="ECO:0000256" key="4">
    <source>
        <dbReference type="ARBA" id="ARBA00022553"/>
    </source>
</evidence>
<feature type="domain" description="P-type ATPase A" evidence="15">
    <location>
        <begin position="135"/>
        <end position="236"/>
    </location>
</feature>
<keyword evidence="12" id="KW-0406">Ion transport</keyword>
<evidence type="ECO:0000256" key="5">
    <source>
        <dbReference type="ARBA" id="ARBA00022692"/>
    </source>
</evidence>
<keyword evidence="6 14" id="KW-0479">Metal-binding</keyword>
<evidence type="ECO:0000259" key="15">
    <source>
        <dbReference type="Pfam" id="PF00122"/>
    </source>
</evidence>
<dbReference type="SFLD" id="SFLDG00002">
    <property type="entry name" value="C1.7:_P-type_atpase_like"/>
    <property type="match status" value="1"/>
</dbReference>
<dbReference type="Gene3D" id="3.40.1110.10">
    <property type="entry name" value="Calcium-transporting ATPase, cytoplasmic domain N"/>
    <property type="match status" value="1"/>
</dbReference>
<dbReference type="InterPro" id="IPR036412">
    <property type="entry name" value="HAD-like_sf"/>
</dbReference>
<feature type="transmembrane region" description="Helical" evidence="14">
    <location>
        <begin position="50"/>
        <end position="68"/>
    </location>
</feature>
<evidence type="ECO:0000256" key="13">
    <source>
        <dbReference type="ARBA" id="ARBA00023136"/>
    </source>
</evidence>
<protein>
    <submittedName>
        <fullName evidence="16">ATPase</fullName>
    </submittedName>
</protein>
<dbReference type="InterPro" id="IPR023214">
    <property type="entry name" value="HAD_sf"/>
</dbReference>
<dbReference type="GO" id="GO:0005886">
    <property type="term" value="C:plasma membrane"/>
    <property type="evidence" value="ECO:0007669"/>
    <property type="project" value="UniProtKB-SubCell"/>
</dbReference>
<dbReference type="Gene3D" id="2.70.150.10">
    <property type="entry name" value="Calcium-transporting ATPase, cytoplasmic transduction domain A"/>
    <property type="match status" value="1"/>
</dbReference>
<keyword evidence="3" id="KW-0813">Transport</keyword>
<keyword evidence="11 14" id="KW-1133">Transmembrane helix</keyword>
<evidence type="ECO:0000256" key="2">
    <source>
        <dbReference type="ARBA" id="ARBA00006024"/>
    </source>
</evidence>
<keyword evidence="14" id="KW-1003">Cell membrane</keyword>
<evidence type="ECO:0000256" key="9">
    <source>
        <dbReference type="ARBA" id="ARBA00022842"/>
    </source>
</evidence>
<dbReference type="InterPro" id="IPR023299">
    <property type="entry name" value="ATPase_P-typ_cyto_dom_N"/>
</dbReference>
<dbReference type="AlphaFoldDB" id="A0A177ZMA1"/>
<dbReference type="FunFam" id="2.70.150.10:FF:000002">
    <property type="entry name" value="Copper-transporting ATPase 1, putative"/>
    <property type="match status" value="1"/>
</dbReference>
<dbReference type="SFLD" id="SFLDF00027">
    <property type="entry name" value="p-type_atpase"/>
    <property type="match status" value="1"/>
</dbReference>
<keyword evidence="7 14" id="KW-0547">Nucleotide-binding</keyword>
<keyword evidence="5 14" id="KW-0812">Transmembrane</keyword>
<dbReference type="InterPro" id="IPR051949">
    <property type="entry name" value="Cation_Transport_ATPase"/>
</dbReference>
<evidence type="ECO:0000256" key="3">
    <source>
        <dbReference type="ARBA" id="ARBA00022448"/>
    </source>
</evidence>
<dbReference type="PANTHER" id="PTHR43079:SF1">
    <property type="entry name" value="CADMIUM_ZINC-TRANSPORTING ATPASE HMA1, CHLOROPLASTIC-RELATED"/>
    <property type="match status" value="1"/>
</dbReference>
<dbReference type="STRING" id="217031.ABB05_14085"/>
<dbReference type="GO" id="GO:0046872">
    <property type="term" value="F:metal ion binding"/>
    <property type="evidence" value="ECO:0007669"/>
    <property type="project" value="UniProtKB-KW"/>
</dbReference>
<evidence type="ECO:0000256" key="8">
    <source>
        <dbReference type="ARBA" id="ARBA00022840"/>
    </source>
</evidence>
<evidence type="ECO:0000256" key="12">
    <source>
        <dbReference type="ARBA" id="ARBA00023065"/>
    </source>
</evidence>
<dbReference type="PRINTS" id="PR00941">
    <property type="entry name" value="CDATPASE"/>
</dbReference>
<dbReference type="NCBIfam" id="TIGR01494">
    <property type="entry name" value="ATPase_P-type"/>
    <property type="match status" value="1"/>
</dbReference>
<keyword evidence="8 14" id="KW-0067">ATP-binding</keyword>
<dbReference type="InterPro" id="IPR018303">
    <property type="entry name" value="ATPase_P-typ_P_site"/>
</dbReference>
<dbReference type="CDD" id="cd07551">
    <property type="entry name" value="P-type_ATPase_HM_ZosA_PfeT-like"/>
    <property type="match status" value="1"/>
</dbReference>
<evidence type="ECO:0000256" key="1">
    <source>
        <dbReference type="ARBA" id="ARBA00004651"/>
    </source>
</evidence>
<accession>A0A177ZMA1</accession>
<feature type="transmembrane region" description="Helical" evidence="14">
    <location>
        <begin position="595"/>
        <end position="614"/>
    </location>
</feature>
<dbReference type="Pfam" id="PF00122">
    <property type="entry name" value="E1-E2_ATPase"/>
    <property type="match status" value="1"/>
</dbReference>
<comment type="subcellular location">
    <subcellularLocation>
        <location evidence="1">Cell membrane</location>
        <topology evidence="1">Multi-pass membrane protein</topology>
    </subcellularLocation>
</comment>
<feature type="transmembrane region" description="Helical" evidence="14">
    <location>
        <begin position="256"/>
        <end position="277"/>
    </location>
</feature>
<evidence type="ECO:0000256" key="6">
    <source>
        <dbReference type="ARBA" id="ARBA00022723"/>
    </source>
</evidence>
<feature type="transmembrane region" description="Helical" evidence="14">
    <location>
        <begin position="23"/>
        <end position="43"/>
    </location>
</feature>
<evidence type="ECO:0000256" key="10">
    <source>
        <dbReference type="ARBA" id="ARBA00022967"/>
    </source>
</evidence>
<evidence type="ECO:0000256" key="7">
    <source>
        <dbReference type="ARBA" id="ARBA00022741"/>
    </source>
</evidence>
<evidence type="ECO:0000313" key="17">
    <source>
        <dbReference type="Proteomes" id="UP000077881"/>
    </source>
</evidence>
<keyword evidence="17" id="KW-1185">Reference proteome</keyword>
<gene>
    <name evidence="16" type="ORF">ABB05_14085</name>
</gene>
<dbReference type="GO" id="GO:0005524">
    <property type="term" value="F:ATP binding"/>
    <property type="evidence" value="ECO:0007669"/>
    <property type="project" value="UniProtKB-UniRule"/>
</dbReference>
<dbReference type="EMBL" id="LDJR01000054">
    <property type="protein sequence ID" value="OAK69097.1"/>
    <property type="molecule type" value="Genomic_DNA"/>
</dbReference>
<dbReference type="InterPro" id="IPR044492">
    <property type="entry name" value="P_typ_ATPase_HD_dom"/>
</dbReference>
<keyword evidence="4" id="KW-0597">Phosphoprotein</keyword>
<dbReference type="Pfam" id="PF00702">
    <property type="entry name" value="Hydrolase"/>
    <property type="match status" value="1"/>
</dbReference>
<dbReference type="InterPro" id="IPR059000">
    <property type="entry name" value="ATPase_P-type_domA"/>
</dbReference>
<dbReference type="NCBIfam" id="TIGR01512">
    <property type="entry name" value="ATPase-IB2_Cd"/>
    <property type="match status" value="1"/>
</dbReference>
<dbReference type="PANTHER" id="PTHR43079">
    <property type="entry name" value="PROBABLE CADMIUM/ZINC-TRANSPORTING ATPASE HMA1"/>
    <property type="match status" value="1"/>
</dbReference>
<evidence type="ECO:0000256" key="14">
    <source>
        <dbReference type="RuleBase" id="RU362081"/>
    </source>
</evidence>
<keyword evidence="10" id="KW-1278">Translocase</keyword>
<comment type="similarity">
    <text evidence="2 14">Belongs to the cation transport ATPase (P-type) (TC 3.A.3) family. Type IB subfamily.</text>
</comment>
<dbReference type="SFLD" id="SFLDS00003">
    <property type="entry name" value="Haloacid_Dehalogenase"/>
    <property type="match status" value="1"/>
</dbReference>
<feature type="transmembrane region" description="Helical" evidence="14">
    <location>
        <begin position="88"/>
        <end position="118"/>
    </location>
</feature>
<dbReference type="InterPro" id="IPR023298">
    <property type="entry name" value="ATPase_P-typ_TM_dom_sf"/>
</dbReference>
<organism evidence="16 17">
    <name type="scientific">Lederbergia galactosidilytica</name>
    <dbReference type="NCBI Taxonomy" id="217031"/>
    <lineage>
        <taxon>Bacteria</taxon>
        <taxon>Bacillati</taxon>
        <taxon>Bacillota</taxon>
        <taxon>Bacilli</taxon>
        <taxon>Bacillales</taxon>
        <taxon>Bacillaceae</taxon>
        <taxon>Lederbergia</taxon>
    </lineage>
</organism>
<proteinExistence type="inferred from homology"/>
<dbReference type="SUPFAM" id="SSF81660">
    <property type="entry name" value="Metal cation-transporting ATPase, ATP-binding domain N"/>
    <property type="match status" value="1"/>
</dbReference>
<dbReference type="PATRIC" id="fig|217031.6.peg.3031"/>
<dbReference type="NCBIfam" id="TIGR01525">
    <property type="entry name" value="ATPase-IB_hvy"/>
    <property type="match status" value="1"/>
</dbReference>
<dbReference type="SUPFAM" id="SSF56784">
    <property type="entry name" value="HAD-like"/>
    <property type="match status" value="1"/>
</dbReference>
<dbReference type="InterPro" id="IPR001757">
    <property type="entry name" value="P_typ_ATPase"/>
</dbReference>
<dbReference type="PRINTS" id="PR00119">
    <property type="entry name" value="CATATPASE"/>
</dbReference>
<dbReference type="Gene3D" id="3.40.50.1000">
    <property type="entry name" value="HAD superfamily/HAD-like"/>
    <property type="match status" value="1"/>
</dbReference>
<dbReference type="GO" id="GO:0016887">
    <property type="term" value="F:ATP hydrolysis activity"/>
    <property type="evidence" value="ECO:0007669"/>
    <property type="project" value="InterPro"/>
</dbReference>
<dbReference type="Proteomes" id="UP000077881">
    <property type="component" value="Unassembled WGS sequence"/>
</dbReference>
<dbReference type="SUPFAM" id="SSF81653">
    <property type="entry name" value="Calcium ATPase, transduction domain A"/>
    <property type="match status" value="1"/>
</dbReference>
<name>A0A177ZMA1_9BACI</name>
<dbReference type="PROSITE" id="PS00154">
    <property type="entry name" value="ATPASE_E1_E2"/>
    <property type="match status" value="1"/>
</dbReference>
<dbReference type="GO" id="GO:0019829">
    <property type="term" value="F:ATPase-coupled monoatomic cation transmembrane transporter activity"/>
    <property type="evidence" value="ECO:0007669"/>
    <property type="project" value="InterPro"/>
</dbReference>